<reference evidence="2" key="1">
    <citation type="submission" date="2023-05" db="EMBL/GenBank/DDBJ databases">
        <title>Streptantibioticus silvisoli sp. nov., acidotolerant actinomycetes 1 from pine litter.</title>
        <authorList>
            <person name="Swiecimska M."/>
            <person name="Golinska P."/>
            <person name="Sangal V."/>
            <person name="Wachnowicz B."/>
            <person name="Goodfellow M."/>
        </authorList>
    </citation>
    <scope>NUCLEOTIDE SEQUENCE</scope>
    <source>
        <strain evidence="2">SL13</strain>
    </source>
</reference>
<sequence length="249" mass="25953">MFAAVCVPSAAIGHQLMSGDDIPSWTLLLTFVATTAGAWALSHRERGRTFVTMITVAAQFALHALFSLGQATAATAPRGAASFARQWASVLLCGTPAAALSDGAARLVRAAGLSGRLGSPPPATHAMAGMSSMPATGSMRGMPGHSAMPAMAPMSHGYGAVGMVAAHLLVAVLCGIWLAYGERTAFRIGRVIATRILTPVLLILWTPRASHRLRVRPDRARSARRPRSLLLTHVIATRGPPRAMAAGHA</sequence>
<proteinExistence type="predicted"/>
<name>A0AA90GU17_9ACTN</name>
<accession>A0AA90GU17</accession>
<organism evidence="2">
    <name type="scientific">Streptantibioticus silvisoli</name>
    <dbReference type="NCBI Taxonomy" id="2705255"/>
    <lineage>
        <taxon>Bacteria</taxon>
        <taxon>Bacillati</taxon>
        <taxon>Actinomycetota</taxon>
        <taxon>Actinomycetes</taxon>
        <taxon>Kitasatosporales</taxon>
        <taxon>Streptomycetaceae</taxon>
        <taxon>Streptantibioticus</taxon>
    </lineage>
</organism>
<keyword evidence="1" id="KW-1133">Transmembrane helix</keyword>
<evidence type="ECO:0000256" key="1">
    <source>
        <dbReference type="SAM" id="Phobius"/>
    </source>
</evidence>
<dbReference type="EMBL" id="JABXJJ020000001">
    <property type="protein sequence ID" value="MDI5967929.1"/>
    <property type="molecule type" value="Genomic_DNA"/>
</dbReference>
<protein>
    <submittedName>
        <fullName evidence="2">Uncharacterized protein</fullName>
    </submittedName>
</protein>
<feature type="transmembrane region" description="Helical" evidence="1">
    <location>
        <begin position="22"/>
        <end position="41"/>
    </location>
</feature>
<evidence type="ECO:0000313" key="2">
    <source>
        <dbReference type="EMBL" id="MDI5967929.1"/>
    </source>
</evidence>
<keyword evidence="1" id="KW-0812">Transmembrane</keyword>
<gene>
    <name evidence="2" type="ORF">POF50_000935</name>
</gene>
<dbReference type="RefSeq" id="WP_271316461.1">
    <property type="nucleotide sequence ID" value="NZ_JABXJJ020000001.1"/>
</dbReference>
<feature type="transmembrane region" description="Helical" evidence="1">
    <location>
        <begin position="158"/>
        <end position="180"/>
    </location>
</feature>
<keyword evidence="1" id="KW-0472">Membrane</keyword>
<dbReference type="AlphaFoldDB" id="A0AA90GU17"/>
<comment type="caution">
    <text evidence="2">The sequence shown here is derived from an EMBL/GenBank/DDBJ whole genome shotgun (WGS) entry which is preliminary data.</text>
</comment>